<protein>
    <submittedName>
        <fullName evidence="6">Patatin family protein</fullName>
    </submittedName>
</protein>
<comment type="caution">
    <text evidence="6">The sequence shown here is derived from an EMBL/GenBank/DDBJ whole genome shotgun (WGS) entry which is preliminary data.</text>
</comment>
<evidence type="ECO:0000256" key="1">
    <source>
        <dbReference type="ARBA" id="ARBA00022801"/>
    </source>
</evidence>
<accession>A0ABQ0AUT3</accession>
<evidence type="ECO:0000313" key="7">
    <source>
        <dbReference type="Proteomes" id="UP001600894"/>
    </source>
</evidence>
<dbReference type="EMBL" id="BAABXL010000001">
    <property type="protein sequence ID" value="GAA6267784.1"/>
    <property type="molecule type" value="Genomic_DNA"/>
</dbReference>
<feature type="short sequence motif" description="DGA/G" evidence="4">
    <location>
        <begin position="159"/>
        <end position="161"/>
    </location>
</feature>
<dbReference type="SUPFAM" id="SSF52151">
    <property type="entry name" value="FabD/lysophospholipase-like"/>
    <property type="match status" value="1"/>
</dbReference>
<keyword evidence="7" id="KW-1185">Reference proteome</keyword>
<dbReference type="PANTHER" id="PTHR14226">
    <property type="entry name" value="NEUROPATHY TARGET ESTERASE/SWISS CHEESE D.MELANOGASTER"/>
    <property type="match status" value="1"/>
</dbReference>
<feature type="short sequence motif" description="GXSXG" evidence="4">
    <location>
        <begin position="37"/>
        <end position="41"/>
    </location>
</feature>
<dbReference type="Proteomes" id="UP001600894">
    <property type="component" value="Unassembled WGS sequence"/>
</dbReference>
<feature type="active site" description="Proton acceptor" evidence="4">
    <location>
        <position position="159"/>
    </location>
</feature>
<proteinExistence type="predicted"/>
<keyword evidence="2 4" id="KW-0442">Lipid degradation</keyword>
<dbReference type="InterPro" id="IPR037483">
    <property type="entry name" value="YjjU-like"/>
</dbReference>
<reference evidence="6 7" key="1">
    <citation type="submission" date="2024-04" db="EMBL/GenBank/DDBJ databases">
        <title>Defined microbial consortia suppress multidrug-resistant proinflammatory Enterobacteriaceae via ecological control.</title>
        <authorList>
            <person name="Furuichi M."/>
            <person name="Kawaguchi T."/>
            <person name="Pust M."/>
            <person name="Yasuma K."/>
            <person name="Plichta D."/>
            <person name="Hasegawa N."/>
            <person name="Ohya T."/>
            <person name="Bhattarai S."/>
            <person name="Sasajima S."/>
            <person name="Aoto Y."/>
            <person name="Tuganbaev T."/>
            <person name="Yaginuma M."/>
            <person name="Ueda M."/>
            <person name="Okahashi N."/>
            <person name="Amafuji K."/>
            <person name="Kiridooshi Y."/>
            <person name="Sugita K."/>
            <person name="Strazar M."/>
            <person name="Skelly A."/>
            <person name="Suda W."/>
            <person name="Hattori M."/>
            <person name="Nakamoto N."/>
            <person name="Caballero S."/>
            <person name="Norman J."/>
            <person name="Olle B."/>
            <person name="Tanoue T."/>
            <person name="Arita M."/>
            <person name="Bucci V."/>
            <person name="Atarashi K."/>
            <person name="Xavier R."/>
            <person name="Honda K."/>
        </authorList>
    </citation>
    <scope>NUCLEOTIDE SEQUENCE [LARGE SCALE GENOMIC DNA]</scope>
    <source>
        <strain evidence="7">f13</strain>
    </source>
</reference>
<evidence type="ECO:0000259" key="5">
    <source>
        <dbReference type="PROSITE" id="PS51635"/>
    </source>
</evidence>
<evidence type="ECO:0000256" key="2">
    <source>
        <dbReference type="ARBA" id="ARBA00022963"/>
    </source>
</evidence>
<feature type="domain" description="PNPLA" evidence="5">
    <location>
        <begin position="6"/>
        <end position="172"/>
    </location>
</feature>
<dbReference type="Gene3D" id="3.40.1090.10">
    <property type="entry name" value="Cytosolic phospholipase A2 catalytic domain"/>
    <property type="match status" value="2"/>
</dbReference>
<dbReference type="PANTHER" id="PTHR14226:SF25">
    <property type="entry name" value="PHOSPHOESTERASE"/>
    <property type="match status" value="1"/>
</dbReference>
<dbReference type="CDD" id="cd07208">
    <property type="entry name" value="Pat_hypo_Ecoli_yjju_like"/>
    <property type="match status" value="1"/>
</dbReference>
<dbReference type="InterPro" id="IPR002641">
    <property type="entry name" value="PNPLA_dom"/>
</dbReference>
<dbReference type="RefSeq" id="WP_178302595.1">
    <property type="nucleotide sequence ID" value="NZ_BAABXL010000001.1"/>
</dbReference>
<sequence length="282" mass="32107">MKKTGLVLEGGGMRGIYTAGVLDLFMDRGLAFDGVIGVSAGAIHGCSFLAGQRGRNIRYYKKYCGDWRFMSLRNLLFTGNIAGEKFCYHTLPEQLDPFDYETFNRNPAEFYVCCSNVKTGKPEYLHLTDMKEQIDYLRASASLPLVSRIVKAGGKLLLDGGCTDSIPVKAFMEMGYVRNVVILTRHRGYRKKDEGSSITRARYHRYPEFVKAVEQRPQVYNRTLEEIEVLEKEGSAFVIRPSIPLTIGRMEKNPQKLQSVYELGYQDGARCLVKLLEWRNRL</sequence>
<keyword evidence="3 4" id="KW-0443">Lipid metabolism</keyword>
<dbReference type="InterPro" id="IPR016035">
    <property type="entry name" value="Acyl_Trfase/lysoPLipase"/>
</dbReference>
<name>A0ABQ0AUT3_9FIRM</name>
<feature type="short sequence motif" description="GXGXXG" evidence="4">
    <location>
        <begin position="10"/>
        <end position="15"/>
    </location>
</feature>
<keyword evidence="1 4" id="KW-0378">Hydrolase</keyword>
<evidence type="ECO:0000256" key="3">
    <source>
        <dbReference type="ARBA" id="ARBA00023098"/>
    </source>
</evidence>
<evidence type="ECO:0000256" key="4">
    <source>
        <dbReference type="PROSITE-ProRule" id="PRU01161"/>
    </source>
</evidence>
<feature type="active site" description="Nucleophile" evidence="4">
    <location>
        <position position="39"/>
    </location>
</feature>
<dbReference type="InterPro" id="IPR050301">
    <property type="entry name" value="NTE"/>
</dbReference>
<dbReference type="InterPro" id="IPR045943">
    <property type="entry name" value="DUF6363"/>
</dbReference>
<dbReference type="PROSITE" id="PS51635">
    <property type="entry name" value="PNPLA"/>
    <property type="match status" value="1"/>
</dbReference>
<dbReference type="Pfam" id="PF01734">
    <property type="entry name" value="Patatin"/>
    <property type="match status" value="1"/>
</dbReference>
<evidence type="ECO:0000313" key="6">
    <source>
        <dbReference type="EMBL" id="GAA6267784.1"/>
    </source>
</evidence>
<dbReference type="Pfam" id="PF19890">
    <property type="entry name" value="DUF6363"/>
    <property type="match status" value="1"/>
</dbReference>
<organism evidence="6 7">
    <name type="scientific">Enterocloster alcoholdehydrogenati</name>
    <dbReference type="NCBI Taxonomy" id="2547410"/>
    <lineage>
        <taxon>Bacteria</taxon>
        <taxon>Bacillati</taxon>
        <taxon>Bacillota</taxon>
        <taxon>Clostridia</taxon>
        <taxon>Lachnospirales</taxon>
        <taxon>Lachnospiraceae</taxon>
        <taxon>Enterocloster</taxon>
    </lineage>
</organism>
<gene>
    <name evidence="6" type="ORF">F130042H8_08440</name>
</gene>